<dbReference type="SUPFAM" id="SSF46785">
    <property type="entry name" value="Winged helix' DNA-binding domain"/>
    <property type="match status" value="1"/>
</dbReference>
<dbReference type="SMART" id="SM00347">
    <property type="entry name" value="HTH_MARR"/>
    <property type="match status" value="1"/>
</dbReference>
<dbReference type="RefSeq" id="WP_344587615.1">
    <property type="nucleotide sequence ID" value="NZ_BAAARW010000004.1"/>
</dbReference>
<dbReference type="EMBL" id="BAAARW010000004">
    <property type="protein sequence ID" value="GAA2406449.1"/>
    <property type="molecule type" value="Genomic_DNA"/>
</dbReference>
<sequence>MAGDSGKSAMVQRVDHGAEIATPARLAEAPGYVARRLYQSYVALWARVVDPTLTGPQFSVLVAVNEHPGVDQGSLASSVALDRSTMADVVRRMENNGLIVRHTALHDARRKLLYLTEEGERRLSEVNGRARALDEQLLGGYGPAERERLLRDLTVLANHWDGLIED</sequence>
<accession>A0ABN3IJ97</accession>
<keyword evidence="3" id="KW-1185">Reference proteome</keyword>
<dbReference type="InterPro" id="IPR039422">
    <property type="entry name" value="MarR/SlyA-like"/>
</dbReference>
<feature type="domain" description="HTH marR-type" evidence="1">
    <location>
        <begin position="23"/>
        <end position="158"/>
    </location>
</feature>
<dbReference type="Gene3D" id="1.10.10.10">
    <property type="entry name" value="Winged helix-like DNA-binding domain superfamily/Winged helix DNA-binding domain"/>
    <property type="match status" value="1"/>
</dbReference>
<name>A0ABN3IJ97_9ACTN</name>
<evidence type="ECO:0000313" key="3">
    <source>
        <dbReference type="Proteomes" id="UP001501231"/>
    </source>
</evidence>
<dbReference type="InterPro" id="IPR036390">
    <property type="entry name" value="WH_DNA-bd_sf"/>
</dbReference>
<protein>
    <recommendedName>
        <fullName evidence="1">HTH marR-type domain-containing protein</fullName>
    </recommendedName>
</protein>
<dbReference type="InterPro" id="IPR000835">
    <property type="entry name" value="HTH_MarR-typ"/>
</dbReference>
<evidence type="ECO:0000313" key="2">
    <source>
        <dbReference type="EMBL" id="GAA2406449.1"/>
    </source>
</evidence>
<organism evidence="2 3">
    <name type="scientific">Actinomadura vinacea</name>
    <dbReference type="NCBI Taxonomy" id="115336"/>
    <lineage>
        <taxon>Bacteria</taxon>
        <taxon>Bacillati</taxon>
        <taxon>Actinomycetota</taxon>
        <taxon>Actinomycetes</taxon>
        <taxon>Streptosporangiales</taxon>
        <taxon>Thermomonosporaceae</taxon>
        <taxon>Actinomadura</taxon>
    </lineage>
</organism>
<reference evidence="2 3" key="1">
    <citation type="journal article" date="2019" name="Int. J. Syst. Evol. Microbiol.">
        <title>The Global Catalogue of Microorganisms (GCM) 10K type strain sequencing project: providing services to taxonomists for standard genome sequencing and annotation.</title>
        <authorList>
            <consortium name="The Broad Institute Genomics Platform"/>
            <consortium name="The Broad Institute Genome Sequencing Center for Infectious Disease"/>
            <person name="Wu L."/>
            <person name="Ma J."/>
        </authorList>
    </citation>
    <scope>NUCLEOTIDE SEQUENCE [LARGE SCALE GENOMIC DNA]</scope>
    <source>
        <strain evidence="2 3">JCM 3325</strain>
    </source>
</reference>
<dbReference type="InterPro" id="IPR036388">
    <property type="entry name" value="WH-like_DNA-bd_sf"/>
</dbReference>
<dbReference type="Pfam" id="PF01047">
    <property type="entry name" value="MarR"/>
    <property type="match status" value="1"/>
</dbReference>
<comment type="caution">
    <text evidence="2">The sequence shown here is derived from an EMBL/GenBank/DDBJ whole genome shotgun (WGS) entry which is preliminary data.</text>
</comment>
<dbReference type="PANTHER" id="PTHR33164:SF95">
    <property type="entry name" value="TRANSCRIPTIONAL REGULATOR"/>
    <property type="match status" value="1"/>
</dbReference>
<dbReference type="PROSITE" id="PS50995">
    <property type="entry name" value="HTH_MARR_2"/>
    <property type="match status" value="1"/>
</dbReference>
<proteinExistence type="predicted"/>
<gene>
    <name evidence="2" type="ORF">GCM10010191_13140</name>
</gene>
<dbReference type="Proteomes" id="UP001501231">
    <property type="component" value="Unassembled WGS sequence"/>
</dbReference>
<dbReference type="PANTHER" id="PTHR33164">
    <property type="entry name" value="TRANSCRIPTIONAL REGULATOR, MARR FAMILY"/>
    <property type="match status" value="1"/>
</dbReference>
<evidence type="ECO:0000259" key="1">
    <source>
        <dbReference type="PROSITE" id="PS50995"/>
    </source>
</evidence>